<protein>
    <submittedName>
        <fullName evidence="1">Uncharacterized protein</fullName>
    </submittedName>
</protein>
<reference evidence="1" key="1">
    <citation type="journal article" date="2014" name="Front. Microbiol.">
        <title>High frequency of phylogenetically diverse reductive dehalogenase-homologous genes in deep subseafloor sedimentary metagenomes.</title>
        <authorList>
            <person name="Kawai M."/>
            <person name="Futagami T."/>
            <person name="Toyoda A."/>
            <person name="Takaki Y."/>
            <person name="Nishi S."/>
            <person name="Hori S."/>
            <person name="Arai W."/>
            <person name="Tsubouchi T."/>
            <person name="Morono Y."/>
            <person name="Uchiyama I."/>
            <person name="Ito T."/>
            <person name="Fujiyama A."/>
            <person name="Inagaki F."/>
            <person name="Takami H."/>
        </authorList>
    </citation>
    <scope>NUCLEOTIDE SEQUENCE</scope>
    <source>
        <strain evidence="1">Expedition CK06-06</strain>
    </source>
</reference>
<evidence type="ECO:0000313" key="1">
    <source>
        <dbReference type="EMBL" id="GAH14999.1"/>
    </source>
</evidence>
<dbReference type="AlphaFoldDB" id="X1ECZ3"/>
<proteinExistence type="predicted"/>
<sequence>MEELFTDVSDKTTRNERIYQAVRVHHYTLREVGDFVGLLYSTISMIAKRVGETMKS</sequence>
<gene>
    <name evidence="1" type="ORF">S01H4_63480</name>
</gene>
<accession>X1ECZ3</accession>
<comment type="caution">
    <text evidence="1">The sequence shown here is derived from an EMBL/GenBank/DDBJ whole genome shotgun (WGS) entry which is preliminary data.</text>
</comment>
<organism evidence="1">
    <name type="scientific">marine sediment metagenome</name>
    <dbReference type="NCBI Taxonomy" id="412755"/>
    <lineage>
        <taxon>unclassified sequences</taxon>
        <taxon>metagenomes</taxon>
        <taxon>ecological metagenomes</taxon>
    </lineage>
</organism>
<dbReference type="EMBL" id="BART01038190">
    <property type="protein sequence ID" value="GAH14999.1"/>
    <property type="molecule type" value="Genomic_DNA"/>
</dbReference>
<name>X1ECZ3_9ZZZZ</name>